<reference evidence="1" key="2">
    <citation type="journal article" date="2021" name="PeerJ">
        <title>Extensive microbial diversity within the chicken gut microbiome revealed by metagenomics and culture.</title>
        <authorList>
            <person name="Gilroy R."/>
            <person name="Ravi A."/>
            <person name="Getino M."/>
            <person name="Pursley I."/>
            <person name="Horton D.L."/>
            <person name="Alikhan N.F."/>
            <person name="Baker D."/>
            <person name="Gharbi K."/>
            <person name="Hall N."/>
            <person name="Watson M."/>
            <person name="Adriaenssens E.M."/>
            <person name="Foster-Nyarko E."/>
            <person name="Jarju S."/>
            <person name="Secka A."/>
            <person name="Antonio M."/>
            <person name="Oren A."/>
            <person name="Chaudhuri R.R."/>
            <person name="La Ragione R."/>
            <person name="Hildebrand F."/>
            <person name="Pallen M.J."/>
        </authorList>
    </citation>
    <scope>NUCLEOTIDE SEQUENCE</scope>
    <source>
        <strain evidence="1">ChiHjej12B11-29160</strain>
    </source>
</reference>
<proteinExistence type="predicted"/>
<evidence type="ECO:0000313" key="2">
    <source>
        <dbReference type="Proteomes" id="UP000824078"/>
    </source>
</evidence>
<organism evidence="1 2">
    <name type="scientific">Candidatus Coprovicinus avistercoris</name>
    <dbReference type="NCBI Taxonomy" id="2840754"/>
    <lineage>
        <taxon>Bacteria</taxon>
        <taxon>Bacillati</taxon>
        <taxon>Actinomycetota</taxon>
        <taxon>Coriobacteriia</taxon>
        <taxon>Coriobacteriales</taxon>
        <taxon>Coriobacteriaceae</taxon>
        <taxon>Coriobacteriaceae incertae sedis</taxon>
        <taxon>Candidatus Coprovicinus</taxon>
    </lineage>
</organism>
<evidence type="ECO:0000313" key="1">
    <source>
        <dbReference type="EMBL" id="HIU23847.1"/>
    </source>
</evidence>
<comment type="caution">
    <text evidence="1">The sequence shown here is derived from an EMBL/GenBank/DDBJ whole genome shotgun (WGS) entry which is preliminary data.</text>
</comment>
<sequence length="50" mass="5718">MVRCITRAEDEAMATLAPEEQEALVSLSRRFTENLIRLIDDPDLKLEEDA</sequence>
<dbReference type="Proteomes" id="UP000824078">
    <property type="component" value="Unassembled WGS sequence"/>
</dbReference>
<dbReference type="EMBL" id="DVMQ01000010">
    <property type="protein sequence ID" value="HIU23847.1"/>
    <property type="molecule type" value="Genomic_DNA"/>
</dbReference>
<reference evidence="1" key="1">
    <citation type="submission" date="2020-10" db="EMBL/GenBank/DDBJ databases">
        <authorList>
            <person name="Gilroy R."/>
        </authorList>
    </citation>
    <scope>NUCLEOTIDE SEQUENCE</scope>
    <source>
        <strain evidence="1">ChiHjej12B11-29160</strain>
    </source>
</reference>
<gene>
    <name evidence="1" type="ORF">IAD17_02875</name>
</gene>
<name>A0A9D1HXH1_9ACTN</name>
<protein>
    <submittedName>
        <fullName evidence="1">Uncharacterized protein</fullName>
    </submittedName>
</protein>
<dbReference type="AlphaFoldDB" id="A0A9D1HXH1"/>
<accession>A0A9D1HXH1</accession>